<dbReference type="EMBL" id="BQNJ01000003">
    <property type="protein sequence ID" value="GKH04732.1"/>
    <property type="molecule type" value="Genomic_DNA"/>
</dbReference>
<reference evidence="2" key="1">
    <citation type="submission" date="2022-01" db="EMBL/GenBank/DDBJ databases">
        <title>Novel bile acid biosynthetic pathways are enriched in the microbiome of centenarians.</title>
        <authorList>
            <person name="Sato Y."/>
            <person name="Atarashi K."/>
            <person name="Plichta R.D."/>
            <person name="Arai Y."/>
            <person name="Sasajima S."/>
            <person name="Kearney M.S."/>
            <person name="Suda W."/>
            <person name="Takeshita K."/>
            <person name="Sasaki T."/>
            <person name="Okamoto S."/>
            <person name="Skelly N.A."/>
            <person name="Okamura Y."/>
            <person name="Vlamakis H."/>
            <person name="Li Y."/>
            <person name="Tanoue T."/>
            <person name="Takei H."/>
            <person name="Nittono H."/>
            <person name="Narushima S."/>
            <person name="Irie J."/>
            <person name="Itoh H."/>
            <person name="Moriya K."/>
            <person name="Sugiura Y."/>
            <person name="Suematsu M."/>
            <person name="Moritoki N."/>
            <person name="Shibata S."/>
            <person name="Littman R.D."/>
            <person name="Fischbach A.M."/>
            <person name="Uwamino Y."/>
            <person name="Inoue T."/>
            <person name="Honda A."/>
            <person name="Hattori M."/>
            <person name="Murai T."/>
            <person name="Xavier J.R."/>
            <person name="Hirose N."/>
            <person name="Honda K."/>
        </authorList>
    </citation>
    <scope>NUCLEOTIDE SEQUENCE</scope>
    <source>
        <strain evidence="2">CE91-St55</strain>
    </source>
</reference>
<protein>
    <submittedName>
        <fullName evidence="2">Uncharacterized protein</fullName>
    </submittedName>
</protein>
<evidence type="ECO:0000313" key="2">
    <source>
        <dbReference type="EMBL" id="GKH04732.1"/>
    </source>
</evidence>
<sequence length="256" mass="28114">METQSISLNVHPQILDLYEVLEKNGLHKQKEDVQSLVGYIESMEYNLSVMMNEIQEMHAEVNLLHDKGIRAKCAKIVTKAEDKILQVGTMVSVAKGKVVESAGAAVKAFKEKGKSALVQAVESMRIPAALSKIKSGFSHAAQSMRQYAGQIDVIREELHEVGGHMKNAGRAFLGRPAKQNGILEANKGVLAKLRGVLESCGAAFSKMARGADKLMEKAQRGKEPEEQKQSVKSELRQLKTEHSEKAKVPVSKEQAR</sequence>
<gene>
    <name evidence="2" type="ORF">CE91St55_67130</name>
</gene>
<dbReference type="Proteomes" id="UP001055091">
    <property type="component" value="Unassembled WGS sequence"/>
</dbReference>
<feature type="compositionally biased region" description="Basic and acidic residues" evidence="1">
    <location>
        <begin position="214"/>
        <end position="247"/>
    </location>
</feature>
<organism evidence="2 3">
    <name type="scientific">Hungatella hathewayi</name>
    <dbReference type="NCBI Taxonomy" id="154046"/>
    <lineage>
        <taxon>Bacteria</taxon>
        <taxon>Bacillati</taxon>
        <taxon>Bacillota</taxon>
        <taxon>Clostridia</taxon>
        <taxon>Lachnospirales</taxon>
        <taxon>Lachnospiraceae</taxon>
        <taxon>Hungatella</taxon>
    </lineage>
</organism>
<proteinExistence type="predicted"/>
<evidence type="ECO:0000313" key="3">
    <source>
        <dbReference type="Proteomes" id="UP001055091"/>
    </source>
</evidence>
<name>A0AA37NNV2_9FIRM</name>
<dbReference type="InterPro" id="IPR046656">
    <property type="entry name" value="DUF6674"/>
</dbReference>
<dbReference type="Pfam" id="PF20379">
    <property type="entry name" value="DUF6674"/>
    <property type="match status" value="1"/>
</dbReference>
<accession>A0AA37NNV2</accession>
<comment type="caution">
    <text evidence="2">The sequence shown here is derived from an EMBL/GenBank/DDBJ whole genome shotgun (WGS) entry which is preliminary data.</text>
</comment>
<dbReference type="RefSeq" id="WP_244053268.1">
    <property type="nucleotide sequence ID" value="NZ_BQNJ01000003.1"/>
</dbReference>
<dbReference type="AlphaFoldDB" id="A0AA37NNV2"/>
<evidence type="ECO:0000256" key="1">
    <source>
        <dbReference type="SAM" id="MobiDB-lite"/>
    </source>
</evidence>
<feature type="region of interest" description="Disordered" evidence="1">
    <location>
        <begin position="214"/>
        <end position="256"/>
    </location>
</feature>